<evidence type="ECO:0000313" key="1">
    <source>
        <dbReference type="EMBL" id="AFM54957.1"/>
    </source>
</evidence>
<dbReference type="KEGG" id="vg:40235291"/>
<sequence>MKKLVVALAVMAAALTACSSAEDATGDETVTVKTVDGTRCIFWKPSDSTVRGSQMECDFR</sequence>
<protein>
    <recommendedName>
        <fullName evidence="3">Lipoprotein</fullName>
    </recommendedName>
</protein>
<proteinExistence type="predicted"/>
<reference evidence="1 2" key="1">
    <citation type="submission" date="2012-05" db="EMBL/GenBank/DDBJ databases">
        <authorList>
            <person name="Asuzu C."/>
            <person name="Burnette T."/>
            <person name="Calcagno N."/>
            <person name="Carrig E."/>
            <person name="Collins A."/>
            <person name="Ekdahl R."/>
            <person name="Guziewicz A."/>
            <person name="Haney S."/>
            <person name="Hunt T."/>
            <person name="Kelsey C."/>
            <person name="Jackson L."/>
            <person name="Kelsey C."/>
            <person name="Korey C."/>
            <person name="Long B."/>
            <person name="McWhite B."/>
            <person name="Morris E."/>
            <person name="Murphy W."/>
            <person name="Oelsen M."/>
            <person name="Patel P."/>
            <person name="Pereira A."/>
            <person name="Perrin B."/>
            <person name="Pittman T."/>
            <person name="Robertson E."/>
            <person name="Scatterday A."/>
            <person name="Seacrist C."/>
            <person name="Segarra G."/>
            <person name="Smith E."/>
            <person name="Taha K."/>
            <person name="Zimmerman A."/>
            <person name="Bradley K.W."/>
            <person name="Khaja R."/>
            <person name="Lewis M.F."/>
            <person name="Barker L.P."/>
            <person name="Asai D.J."/>
            <person name="Bowman C.A."/>
            <person name="Russell D.A."/>
            <person name="Pope W.H."/>
            <person name="Jacobs-Sera D."/>
            <person name="Hendrix R.W."/>
            <person name="Hatfull G.F."/>
        </authorList>
    </citation>
    <scope>NUCLEOTIDE SEQUENCE [LARGE SCALE GENOMIC DNA]</scope>
</reference>
<dbReference type="Proteomes" id="UP000002822">
    <property type="component" value="Segment"/>
</dbReference>
<evidence type="ECO:0008006" key="3">
    <source>
        <dbReference type="Google" id="ProtNLM"/>
    </source>
</evidence>
<keyword evidence="2" id="KW-1185">Reference proteome</keyword>
<dbReference type="GeneID" id="40235291"/>
<gene>
    <name evidence="1" type="primary">68</name>
    <name evidence="1" type="ORF">ASTRO_68</name>
</gene>
<accession>I6S347</accession>
<dbReference type="EMBL" id="JX015524">
    <property type="protein sequence ID" value="AFM54957.1"/>
    <property type="molecule type" value="Genomic_DNA"/>
</dbReference>
<dbReference type="PROSITE" id="PS51257">
    <property type="entry name" value="PROKAR_LIPOPROTEIN"/>
    <property type="match status" value="1"/>
</dbReference>
<organism evidence="1 2">
    <name type="scientific">Mycobacterium phage Astro</name>
    <dbReference type="NCBI Taxonomy" id="2902840"/>
    <lineage>
        <taxon>Viruses</taxon>
        <taxon>Duplodnaviria</taxon>
        <taxon>Heunggongvirae</taxon>
        <taxon>Uroviricota</taxon>
        <taxon>Caudoviricetes</taxon>
        <taxon>Fromanvirus</taxon>
        <taxon>Fromanvirus astro</taxon>
    </lineage>
</organism>
<dbReference type="RefSeq" id="YP_009638526.1">
    <property type="nucleotide sequence ID" value="NC_042337.1"/>
</dbReference>
<name>I6S347_9CAUD</name>
<evidence type="ECO:0000313" key="2">
    <source>
        <dbReference type="Proteomes" id="UP000002822"/>
    </source>
</evidence>